<protein>
    <submittedName>
        <fullName evidence="3">Uncharacterized protein</fullName>
    </submittedName>
</protein>
<proteinExistence type="predicted"/>
<feature type="compositionally biased region" description="Low complexity" evidence="1">
    <location>
        <begin position="38"/>
        <end position="48"/>
    </location>
</feature>
<feature type="compositionally biased region" description="Pro residues" evidence="1">
    <location>
        <begin position="21"/>
        <end position="37"/>
    </location>
</feature>
<evidence type="ECO:0000256" key="1">
    <source>
        <dbReference type="SAM" id="MobiDB-lite"/>
    </source>
</evidence>
<dbReference type="EMBL" id="CP092365">
    <property type="protein sequence ID" value="ULN53441.1"/>
    <property type="molecule type" value="Genomic_DNA"/>
</dbReference>
<sequence length="221" mass="22614">MNPWQPGEQPGPEQHGTPQGPGGPSPHYPGAPTPPAYPYSYPAHQHSPYPQPGQAPGYSPYPPYPQPQYGGPAPSAGTAIAAAILSFLGALANALGALGNFAVPTMAQFHGSGTGVFVVLGMVSLAITVALLVGGILLLRRKLAGRLIIAVTCGVVIAMALIGYLMAQSLLNQAGVSAAETMPTLLGRTIGSIFFPVLTMVLALVPSTKKWCLAGGRPGGW</sequence>
<feature type="compositionally biased region" description="Low complexity" evidence="1">
    <location>
        <begin position="1"/>
        <end position="18"/>
    </location>
</feature>
<keyword evidence="4" id="KW-1185">Reference proteome</keyword>
<feature type="compositionally biased region" description="Pro residues" evidence="1">
    <location>
        <begin position="49"/>
        <end position="66"/>
    </location>
</feature>
<reference evidence="3" key="1">
    <citation type="submission" date="2022-08" db="EMBL/GenBank/DDBJ databases">
        <title>Complete genome sequence of 14 non-tuberculosis mycobacteria type-strains.</title>
        <authorList>
            <person name="Igarashi Y."/>
            <person name="Osugi A."/>
            <person name="Mitarai S."/>
        </authorList>
    </citation>
    <scope>NUCLEOTIDE SEQUENCE</scope>
    <source>
        <strain evidence="3">DSM 45575</strain>
    </source>
</reference>
<feature type="transmembrane region" description="Helical" evidence="2">
    <location>
        <begin position="185"/>
        <end position="205"/>
    </location>
</feature>
<feature type="transmembrane region" description="Helical" evidence="2">
    <location>
        <begin position="115"/>
        <end position="139"/>
    </location>
</feature>
<accession>A0ABY3U5R4</accession>
<feature type="transmembrane region" description="Helical" evidence="2">
    <location>
        <begin position="146"/>
        <end position="165"/>
    </location>
</feature>
<name>A0ABY3U5R4_9MYCO</name>
<keyword evidence="2" id="KW-0472">Membrane</keyword>
<dbReference type="Proteomes" id="UP001055200">
    <property type="component" value="Chromosome"/>
</dbReference>
<organism evidence="3 4">
    <name type="scientific">Mycolicibacillus parakoreensis</name>
    <dbReference type="NCBI Taxonomy" id="1069221"/>
    <lineage>
        <taxon>Bacteria</taxon>
        <taxon>Bacillati</taxon>
        <taxon>Actinomycetota</taxon>
        <taxon>Actinomycetes</taxon>
        <taxon>Mycobacteriales</taxon>
        <taxon>Mycobacteriaceae</taxon>
        <taxon>Mycolicibacillus</taxon>
    </lineage>
</organism>
<evidence type="ECO:0000256" key="2">
    <source>
        <dbReference type="SAM" id="Phobius"/>
    </source>
</evidence>
<evidence type="ECO:0000313" key="4">
    <source>
        <dbReference type="Proteomes" id="UP001055200"/>
    </source>
</evidence>
<keyword evidence="2" id="KW-1133">Transmembrane helix</keyword>
<gene>
    <name evidence="3" type="ORF">MIU77_03600</name>
</gene>
<evidence type="ECO:0000313" key="3">
    <source>
        <dbReference type="EMBL" id="ULN53441.1"/>
    </source>
</evidence>
<keyword evidence="2" id="KW-0812">Transmembrane</keyword>
<feature type="transmembrane region" description="Helical" evidence="2">
    <location>
        <begin position="79"/>
        <end position="103"/>
    </location>
</feature>
<feature type="region of interest" description="Disordered" evidence="1">
    <location>
        <begin position="1"/>
        <end position="67"/>
    </location>
</feature>
<dbReference type="RefSeq" id="WP_240171692.1">
    <property type="nucleotide sequence ID" value="NZ_CP092365.1"/>
</dbReference>
<dbReference type="SUPFAM" id="SSF81995">
    <property type="entry name" value="beta-sandwich domain of Sec23/24"/>
    <property type="match status" value="1"/>
</dbReference>